<proteinExistence type="predicted"/>
<protein>
    <submittedName>
        <fullName evidence="1">Uncharacterized protein</fullName>
    </submittedName>
</protein>
<gene>
    <name evidence="1" type="ORF">CHYS00102_LOCUS27425</name>
</gene>
<reference evidence="1" key="1">
    <citation type="submission" date="2021-01" db="EMBL/GenBank/DDBJ databases">
        <authorList>
            <person name="Corre E."/>
            <person name="Pelletier E."/>
            <person name="Niang G."/>
            <person name="Scheremetjew M."/>
            <person name="Finn R."/>
            <person name="Kale V."/>
            <person name="Holt S."/>
            <person name="Cochrane G."/>
            <person name="Meng A."/>
            <person name="Brown T."/>
            <person name="Cohen L."/>
        </authorList>
    </citation>
    <scope>NUCLEOTIDE SEQUENCE</scope>
    <source>
        <strain evidence="1">308</strain>
    </source>
</reference>
<dbReference type="EMBL" id="HBFR01037631">
    <property type="protein sequence ID" value="CAD8900208.1"/>
    <property type="molecule type" value="Transcribed_RNA"/>
</dbReference>
<name>A0A7S1BWJ0_9STRA</name>
<accession>A0A7S1BWJ0</accession>
<organism evidence="1">
    <name type="scientific">Corethron hystrix</name>
    <dbReference type="NCBI Taxonomy" id="216773"/>
    <lineage>
        <taxon>Eukaryota</taxon>
        <taxon>Sar</taxon>
        <taxon>Stramenopiles</taxon>
        <taxon>Ochrophyta</taxon>
        <taxon>Bacillariophyta</taxon>
        <taxon>Coscinodiscophyceae</taxon>
        <taxon>Corethrophycidae</taxon>
        <taxon>Corethrales</taxon>
        <taxon>Corethraceae</taxon>
        <taxon>Corethron</taxon>
    </lineage>
</organism>
<dbReference type="AlphaFoldDB" id="A0A7S1BWJ0"/>
<sequence>MTRGLKRSRPTNNLSLMVNNSEDNKHACGKYYSQCDVSKAPKKTRDFLSNDDDQLETRETTIHMSPPQLYHNEPLVFSDAWSKFFSPHCTTPEEGDLPTDCVTRLSNHTMDLRAGNLIESLRSVRVTEENVYAACWDFDSKFVETSPVDLISIQKFSPSLYQNEFSFSSQTKRRKHSIHLNEEIAVVSPDIKPIEISTPSVPFFELMV</sequence>
<evidence type="ECO:0000313" key="1">
    <source>
        <dbReference type="EMBL" id="CAD8900208.1"/>
    </source>
</evidence>